<keyword evidence="3" id="KW-1185">Reference proteome</keyword>
<dbReference type="HOGENOM" id="CLU_2912419_0_0_5"/>
<gene>
    <name evidence="2" type="ORF">ABI_00390</name>
</gene>
<dbReference type="SUPFAM" id="SSF47413">
    <property type="entry name" value="lambda repressor-like DNA-binding domains"/>
    <property type="match status" value="1"/>
</dbReference>
<dbReference type="GO" id="GO:0003677">
    <property type="term" value="F:DNA binding"/>
    <property type="evidence" value="ECO:0007669"/>
    <property type="project" value="InterPro"/>
</dbReference>
<reference evidence="3" key="1">
    <citation type="submission" date="2011-03" db="EMBL/GenBank/DDBJ databases">
        <title>Draft genome sequence of Brevundimonas diminuta.</title>
        <authorList>
            <person name="Brown P.J.B."/>
            <person name="Buechlein A."/>
            <person name="Hemmerich C."/>
            <person name="Brun Y.V."/>
        </authorList>
    </citation>
    <scope>NUCLEOTIDE SEQUENCE [LARGE SCALE GENOMIC DNA]</scope>
    <source>
        <strain evidence="3">C19</strain>
    </source>
</reference>
<organism evidence="2 3">
    <name type="scientific">Asticcacaulis biprosthecium C19</name>
    <dbReference type="NCBI Taxonomy" id="715226"/>
    <lineage>
        <taxon>Bacteria</taxon>
        <taxon>Pseudomonadati</taxon>
        <taxon>Pseudomonadota</taxon>
        <taxon>Alphaproteobacteria</taxon>
        <taxon>Caulobacterales</taxon>
        <taxon>Caulobacteraceae</taxon>
        <taxon>Asticcacaulis</taxon>
    </lineage>
</organism>
<evidence type="ECO:0000313" key="3">
    <source>
        <dbReference type="Proteomes" id="UP000006512"/>
    </source>
</evidence>
<dbReference type="InterPro" id="IPR010982">
    <property type="entry name" value="Lambda_DNA-bd_dom_sf"/>
</dbReference>
<protein>
    <recommendedName>
        <fullName evidence="1">HTH cro/C1-type domain-containing protein</fullName>
    </recommendedName>
</protein>
<dbReference type="InterPro" id="IPR001387">
    <property type="entry name" value="Cro/C1-type_HTH"/>
</dbReference>
<dbReference type="PROSITE" id="PS50943">
    <property type="entry name" value="HTH_CROC1"/>
    <property type="match status" value="1"/>
</dbReference>
<dbReference type="Gene3D" id="1.10.260.40">
    <property type="entry name" value="lambda repressor-like DNA-binding domains"/>
    <property type="match status" value="1"/>
</dbReference>
<name>F4QFZ6_9CAUL</name>
<sequence>MLKLSADALASRLFLPVAVIYAFEEGMVRIRASTLHDIGNILKVPIRFFFDGYTASADNDA</sequence>
<proteinExistence type="predicted"/>
<feature type="domain" description="HTH cro/C1-type" evidence="1">
    <location>
        <begin position="2"/>
        <end position="49"/>
    </location>
</feature>
<evidence type="ECO:0000259" key="1">
    <source>
        <dbReference type="PROSITE" id="PS50943"/>
    </source>
</evidence>
<dbReference type="Proteomes" id="UP000006512">
    <property type="component" value="Unassembled WGS sequence"/>
</dbReference>
<evidence type="ECO:0000313" key="2">
    <source>
        <dbReference type="EMBL" id="EGF93807.1"/>
    </source>
</evidence>
<accession>F4QFZ6</accession>
<dbReference type="EMBL" id="GL883076">
    <property type="protein sequence ID" value="EGF93807.1"/>
    <property type="molecule type" value="Genomic_DNA"/>
</dbReference>
<dbReference type="AlphaFoldDB" id="F4QFZ6"/>
<dbReference type="STRING" id="715226.ABI_00390"/>